<dbReference type="EMBL" id="JARPUR010000002">
    <property type="protein sequence ID" value="KAK4881840.1"/>
    <property type="molecule type" value="Genomic_DNA"/>
</dbReference>
<dbReference type="SMART" id="SM00112">
    <property type="entry name" value="CA"/>
    <property type="match status" value="14"/>
</dbReference>
<evidence type="ECO:0000256" key="8">
    <source>
        <dbReference type="ARBA" id="ARBA00022989"/>
    </source>
</evidence>
<evidence type="ECO:0000256" key="4">
    <source>
        <dbReference type="ARBA" id="ARBA00022729"/>
    </source>
</evidence>
<sequence length="1908" mass="213536">MTLSKERCQLSTEMKYQGYPSCFVLLSLMTFSQVTSTNLPPSFTHEINNLVVPENTPLETIVQTFSATDPENSTITYGLYGTDLFKINPKTGDIIVVKNLDHEVNDTFNFFVTIEDEVQDAPVGGNNVVTVSVTAIILDENDNEPTFQNVPYKVFVNEDTTIGSIIFSEIYVTDADTVGDALEVECVNLFESDNTCTIFSIVTIDSAQNSYNGSIVLQQKLDYSLKTEYNFMLKATDGELNSTTSVIISVIDVQDTPPTFLGLSNVEIDEDAPINSLVLTVYAEDGDRGAPRNIIYELINNPMDYFLINATTGQVRTARPLDKEAIPNPDGLLTLEIQASEVINGVADFDPLSRTRAWVNITVRDVNDEPPSFNEKEYFVEIPEDIKNGDLLPNLDMTVEDPDVGNNSVFSLSLVDISHSFKILPEIVFGSSEAIIQVINSSLDYEDPNKRKFIILAIAKEIYTSSKLSSTATITVTVVDANDNIPTFEQKSYMAVVSEVAQPGTLVTTILAKDRDSGKFGELGIVYEIAGEGSEKFNVNSHTGVVTVAECKEPGRMDCLDYETKAEYFLNYKATDNDGKGLSAEVPLKIILSDSNDNAPMFNSSLYNILINEGAAKFEPDLIVQATDIDKTSHIKYSIISGNENELFNIDPNVGKIRIASNKVITFSKNDSQNSLPLTIEATDGKFTTTTVVNINVVDVNDHAPKFEQQYYNISIPEDSEVGSSIFQVTATDDDAGVNSEINYYFKKNISEFIIENSTGVINISSKLDFDRQRLYNIEIVAVDQGVVSLSSSAVLSIHVFNVNDKLPYFTPTNQKAEIMKDAKIGTVVHTLTAVDPDVDSTDVLNYEIIEPIVGTTKYGELSEDLKFRRFFSVDKNTGKVFVNSTLERDAAAVVQLTVRVIDTTAPSLQQGEGILTITIIDINDRPPIFLPPWTKERPQYNLQLEEELPVGTIVATFTAVDDDSPISTYRIFPDNKYFEINNGTGIVQIKERIDYEKIKKLNFTIFAYDSGIPQLNVSANVFVTILNINDNSPNFTKNMYNATVEENSPIGTHVITVRADDLDDEEYGKITYNLTGEHTENFQINATTGEIYVSNPLFLDHELLNETVIQVVASDGAPGNLKHTNTVPVYITISDVNDNAPKFNQTSYNATISENLRFNPPFMVLQVFAVDEDDGINGNVNYRIIEGNEDGIFLLSEDTGILYVHKSLVGKTGNFTFRVEASDNGELQMHDNCLIYIRVINVNDYKPTFIFPTAASSTAEINDNPSENYLVMTVKAVDKDSGENGRVTYHFKVNDENVQSTEEFIIDQDTGELRTRIYLDKKMKDRYELTLIARDHGIPMWHEAVHYLTVLLINPKDNDITFPSQKTNQYQFYISENSPRDTLVGEVQVLYSNETKYAKVYYYLLSSYEDNAFYIDKLDGKIYSNKILDREQMEEYDLVVLANNEPDFYLTSMEQNRILNNETEVSDRISMVKVIVTDVNDNAPVFKKPSYYAAVNSIAKINSFVLNVSASDPDFGVNSSFVYYVKSSNLYKYDSVESSGSVIPSPFNISQNGEVFTATSLNENNQHHFIVDVVAKEVAYPERETVAKIYIWIFEPEQLIRVILSRPVEEALKEKHEILLELSNATNYIIIASDIKPHVNESGHVNKEWSDMYILGVDHSTQTIASIYDILKIIDAKYDFLKDYYAGFAIENVLPVVSQEVEESFDPALSALIALGVILIVGIITFIVVCCCLRKWMISPNDLKKKKDALISKAIIDELNTTENPLWIEQKLKIYEEQELTMQVFNEPEQAVMDRRSSGEFILDDNTYATIQHPNRRGSSHTATLSLGDDIADYATLSRLPRNSMASQDSLKDTVNYYEAAMGFQGSTFQVPDSSLGDIESEEYRSHHDSQMTVNNEGQLEYVAELI</sequence>
<dbReference type="InterPro" id="IPR020894">
    <property type="entry name" value="Cadherin_CS"/>
</dbReference>
<feature type="domain" description="Cadherin" evidence="13">
    <location>
        <begin position="374"/>
        <end position="488"/>
    </location>
</feature>
<organism evidence="14 15">
    <name type="scientific">Aquatica leii</name>
    <dbReference type="NCBI Taxonomy" id="1421715"/>
    <lineage>
        <taxon>Eukaryota</taxon>
        <taxon>Metazoa</taxon>
        <taxon>Ecdysozoa</taxon>
        <taxon>Arthropoda</taxon>
        <taxon>Hexapoda</taxon>
        <taxon>Insecta</taxon>
        <taxon>Pterygota</taxon>
        <taxon>Neoptera</taxon>
        <taxon>Endopterygota</taxon>
        <taxon>Coleoptera</taxon>
        <taxon>Polyphaga</taxon>
        <taxon>Elateriformia</taxon>
        <taxon>Elateroidea</taxon>
        <taxon>Lampyridae</taxon>
        <taxon>Luciolinae</taxon>
        <taxon>Aquatica</taxon>
    </lineage>
</organism>
<feature type="domain" description="Cadherin" evidence="13">
    <location>
        <begin position="1145"/>
        <end position="1250"/>
    </location>
</feature>
<evidence type="ECO:0000256" key="1">
    <source>
        <dbReference type="ARBA" id="ARBA00004251"/>
    </source>
</evidence>
<feature type="domain" description="Cadherin" evidence="13">
    <location>
        <begin position="148"/>
        <end position="260"/>
    </location>
</feature>
<dbReference type="PRINTS" id="PR00205">
    <property type="entry name" value="CADHERIN"/>
</dbReference>
<feature type="domain" description="Cadherin" evidence="13">
    <location>
        <begin position="44"/>
        <end position="147"/>
    </location>
</feature>
<evidence type="ECO:0000256" key="6">
    <source>
        <dbReference type="ARBA" id="ARBA00022837"/>
    </source>
</evidence>
<evidence type="ECO:0000313" key="15">
    <source>
        <dbReference type="Proteomes" id="UP001353858"/>
    </source>
</evidence>
<dbReference type="InterPro" id="IPR015919">
    <property type="entry name" value="Cadherin-like_sf"/>
</dbReference>
<evidence type="ECO:0000259" key="13">
    <source>
        <dbReference type="PROSITE" id="PS50268"/>
    </source>
</evidence>
<dbReference type="Gene3D" id="2.60.40.60">
    <property type="entry name" value="Cadherins"/>
    <property type="match status" value="14"/>
</dbReference>
<dbReference type="FunFam" id="2.60.40.60:FF:000026">
    <property type="entry name" value="FAT atypical cadherin 1"/>
    <property type="match status" value="1"/>
</dbReference>
<keyword evidence="7" id="KW-0130">Cell adhesion</keyword>
<comment type="subcellular location">
    <subcellularLocation>
        <location evidence="1">Cell membrane</location>
        <topology evidence="1">Single-pass type I membrane protein</topology>
    </subcellularLocation>
</comment>
<keyword evidence="5" id="KW-0677">Repeat</keyword>
<dbReference type="FunFam" id="2.60.40.60:FF:000092">
    <property type="entry name" value="Protocadherin 8"/>
    <property type="match status" value="1"/>
</dbReference>
<dbReference type="FunFam" id="2.60.40.60:FF:000168">
    <property type="entry name" value="Cadherin-related family member 2"/>
    <property type="match status" value="1"/>
</dbReference>
<gene>
    <name evidence="14" type="ORF">RN001_005159</name>
</gene>
<accession>A0AAN7Q6F1</accession>
<evidence type="ECO:0000256" key="11">
    <source>
        <dbReference type="PROSITE-ProRule" id="PRU00043"/>
    </source>
</evidence>
<feature type="domain" description="Cadherin" evidence="13">
    <location>
        <begin position="266"/>
        <end position="373"/>
    </location>
</feature>
<feature type="domain" description="Cadherin" evidence="13">
    <location>
        <begin position="708"/>
        <end position="810"/>
    </location>
</feature>
<evidence type="ECO:0000256" key="10">
    <source>
        <dbReference type="ARBA" id="ARBA00059331"/>
    </source>
</evidence>
<evidence type="ECO:0000256" key="2">
    <source>
        <dbReference type="ARBA" id="ARBA00022475"/>
    </source>
</evidence>
<name>A0AAN7Q6F1_9COLE</name>
<comment type="function">
    <text evidence="10">Cadherins are calcium-dependent cell adhesion proteins. They preferentially interact with themselves in a homophilic manner in connecting cells.</text>
</comment>
<dbReference type="InterPro" id="IPR002126">
    <property type="entry name" value="Cadherin-like_dom"/>
</dbReference>
<comment type="caution">
    <text evidence="14">The sequence shown here is derived from an EMBL/GenBank/DDBJ whole genome shotgun (WGS) entry which is preliminary data.</text>
</comment>
<evidence type="ECO:0000256" key="5">
    <source>
        <dbReference type="ARBA" id="ARBA00022737"/>
    </source>
</evidence>
<keyword evidence="2" id="KW-1003">Cell membrane</keyword>
<dbReference type="FunFam" id="2.60.40.60:FF:000020">
    <property type="entry name" value="Dachsous cadherin-related 1b"/>
    <property type="match status" value="2"/>
</dbReference>
<dbReference type="FunFam" id="2.60.40.60:FF:000098">
    <property type="entry name" value="cadherin-23 isoform X1"/>
    <property type="match status" value="1"/>
</dbReference>
<keyword evidence="8 12" id="KW-1133">Transmembrane helix</keyword>
<dbReference type="FunFam" id="2.60.40.60:FF:000378">
    <property type="entry name" value="Cadherin-87A"/>
    <property type="match status" value="1"/>
</dbReference>
<feature type="domain" description="Cadherin" evidence="13">
    <location>
        <begin position="1254"/>
        <end position="1363"/>
    </location>
</feature>
<evidence type="ECO:0000256" key="3">
    <source>
        <dbReference type="ARBA" id="ARBA00022692"/>
    </source>
</evidence>
<dbReference type="GO" id="GO:0005509">
    <property type="term" value="F:calcium ion binding"/>
    <property type="evidence" value="ECO:0007669"/>
    <property type="project" value="UniProtKB-UniRule"/>
</dbReference>
<evidence type="ECO:0000256" key="9">
    <source>
        <dbReference type="ARBA" id="ARBA00023136"/>
    </source>
</evidence>
<reference evidence="15" key="1">
    <citation type="submission" date="2023-01" db="EMBL/GenBank/DDBJ databases">
        <title>Key to firefly adult light organ development and bioluminescence: homeobox transcription factors regulate luciferase expression and transportation to peroxisome.</title>
        <authorList>
            <person name="Fu X."/>
        </authorList>
    </citation>
    <scope>NUCLEOTIDE SEQUENCE [LARGE SCALE GENOMIC DNA]</scope>
</reference>
<keyword evidence="9 12" id="KW-0472">Membrane</keyword>
<dbReference type="GO" id="GO:0005886">
    <property type="term" value="C:plasma membrane"/>
    <property type="evidence" value="ECO:0007669"/>
    <property type="project" value="UniProtKB-SubCell"/>
</dbReference>
<dbReference type="Pfam" id="PF00028">
    <property type="entry name" value="Cadherin"/>
    <property type="match status" value="10"/>
</dbReference>
<dbReference type="PANTHER" id="PTHR24026">
    <property type="entry name" value="FAT ATYPICAL CADHERIN-RELATED"/>
    <property type="match status" value="1"/>
</dbReference>
<dbReference type="PANTHER" id="PTHR24026:SF133">
    <property type="entry name" value="CADHERIN-RELATED FAMILY MEMBER 2"/>
    <property type="match status" value="1"/>
</dbReference>
<dbReference type="GO" id="GO:0007156">
    <property type="term" value="P:homophilic cell adhesion via plasma membrane adhesion molecules"/>
    <property type="evidence" value="ECO:0007669"/>
    <property type="project" value="InterPro"/>
</dbReference>
<feature type="domain" description="Cadherin" evidence="13">
    <location>
        <begin position="489"/>
        <end position="602"/>
    </location>
</feature>
<protein>
    <recommendedName>
        <fullName evidence="13">Cadherin domain-containing protein</fullName>
    </recommendedName>
</protein>
<proteinExistence type="predicted"/>
<evidence type="ECO:0000256" key="7">
    <source>
        <dbReference type="ARBA" id="ARBA00022889"/>
    </source>
</evidence>
<feature type="domain" description="Cadherin" evidence="13">
    <location>
        <begin position="1488"/>
        <end position="1610"/>
    </location>
</feature>
<evidence type="ECO:0000313" key="14">
    <source>
        <dbReference type="EMBL" id="KAK4881840.1"/>
    </source>
</evidence>
<keyword evidence="3 12" id="KW-0812">Transmembrane</keyword>
<feature type="domain" description="Cadherin" evidence="13">
    <location>
        <begin position="811"/>
        <end position="930"/>
    </location>
</feature>
<keyword evidence="6 11" id="KW-0106">Calcium</keyword>
<dbReference type="GO" id="GO:0060429">
    <property type="term" value="P:epithelium development"/>
    <property type="evidence" value="ECO:0007669"/>
    <property type="project" value="UniProtKB-ARBA"/>
</dbReference>
<feature type="domain" description="Cadherin" evidence="13">
    <location>
        <begin position="1037"/>
        <end position="1144"/>
    </location>
</feature>
<keyword evidence="4" id="KW-0732">Signal</keyword>
<dbReference type="PROSITE" id="PS50268">
    <property type="entry name" value="CADHERIN_2"/>
    <property type="match status" value="14"/>
</dbReference>
<feature type="transmembrane region" description="Helical" evidence="12">
    <location>
        <begin position="1709"/>
        <end position="1738"/>
    </location>
</feature>
<dbReference type="SUPFAM" id="SSF49313">
    <property type="entry name" value="Cadherin-like"/>
    <property type="match status" value="14"/>
</dbReference>
<dbReference type="Proteomes" id="UP001353858">
    <property type="component" value="Unassembled WGS sequence"/>
</dbReference>
<keyword evidence="15" id="KW-1185">Reference proteome</keyword>
<dbReference type="GO" id="GO:0009653">
    <property type="term" value="P:anatomical structure morphogenesis"/>
    <property type="evidence" value="ECO:0007669"/>
    <property type="project" value="UniProtKB-ARBA"/>
</dbReference>
<feature type="domain" description="Cadherin" evidence="13">
    <location>
        <begin position="603"/>
        <end position="707"/>
    </location>
</feature>
<feature type="domain" description="Cadherin" evidence="13">
    <location>
        <begin position="1367"/>
        <end position="1487"/>
    </location>
</feature>
<dbReference type="PROSITE" id="PS00232">
    <property type="entry name" value="CADHERIN_1"/>
    <property type="match status" value="5"/>
</dbReference>
<dbReference type="CDD" id="cd11304">
    <property type="entry name" value="Cadherin_repeat"/>
    <property type="match status" value="14"/>
</dbReference>
<feature type="domain" description="Cadherin" evidence="13">
    <location>
        <begin position="937"/>
        <end position="1036"/>
    </location>
</feature>
<evidence type="ECO:0000256" key="12">
    <source>
        <dbReference type="SAM" id="Phobius"/>
    </source>
</evidence>